<dbReference type="Proteomes" id="UP000178943">
    <property type="component" value="Unassembled WGS sequence"/>
</dbReference>
<proteinExistence type="predicted"/>
<organism evidence="2 3">
    <name type="scientific">Candidatus Fischerbacteria bacterium RBG_13_37_8</name>
    <dbReference type="NCBI Taxonomy" id="1817863"/>
    <lineage>
        <taxon>Bacteria</taxon>
        <taxon>Candidatus Fischeribacteriota</taxon>
    </lineage>
</organism>
<feature type="domain" description="SLH" evidence="1">
    <location>
        <begin position="1366"/>
        <end position="1425"/>
    </location>
</feature>
<dbReference type="SUPFAM" id="SSF55486">
    <property type="entry name" value="Metalloproteases ('zincins'), catalytic domain"/>
    <property type="match status" value="1"/>
</dbReference>
<gene>
    <name evidence="2" type="ORF">A2Y62_19670</name>
</gene>
<dbReference type="InterPro" id="IPR036116">
    <property type="entry name" value="FN3_sf"/>
</dbReference>
<dbReference type="Gene3D" id="2.60.40.10">
    <property type="entry name" value="Immunoglobulins"/>
    <property type="match status" value="1"/>
</dbReference>
<evidence type="ECO:0000313" key="2">
    <source>
        <dbReference type="EMBL" id="OGF68076.1"/>
    </source>
</evidence>
<name>A0A1F5VX80_9BACT</name>
<dbReference type="SUPFAM" id="SSF49265">
    <property type="entry name" value="Fibronectin type III"/>
    <property type="match status" value="1"/>
</dbReference>
<sequence length="1425" mass="152991">MVKVSKVCIVLFCLGMFFLILSGETYARRARNDKNVLEQKEFRNDELYISQTNISLAQIIDKLSNRTEWHTFTTAHKEGYVYIDPRSGRPSSITMVVPLIPGTGDGNTVTLESLASSLGYPVKDINEKVVEEVVTNFLRQHAALLNIDMNEIEHMRITHVTDFLWQVYITRQVNGIAVRDANMIMTINHGNLVLWGLEKWGDVAINLVPSISQDSAIHTAMMFIGGQLATDRFTVTPRLEIIPVSSTKGGLLAEGYAHRLAWSFAFAREGFINNWEFLVDAHTAQVLSMRDLNLYATRKIVGATYAKTNDDCCPQGCPVDGAAMSFTNTGFLAPNNYTSLTGWYDYTSGSASTTLDGDFVKVVDNCGTINESSATGNIDLGGLVNQHNCTIPTGHSPGDTFSSRTAAAEVAQINRITRSWINNSWCDNTQMTSNMNINSTCNAYYSGTTINFFRSGGGCRNTGEEVASIDHEWAHGLDDNDANGSFSNPEEVYADLFSIIKLHAYCPDPGWWWTANQGCGAWTCPTNPSSTAFYCDGYGDCCLSCTGLRSLDWADHASGVPHTPINFNCVHCSSGSGPCGRETHCENAPGAEAGWDLAARDLQAAPFNYDSQTAFITTTKLYIQGSGNITTWHSCNCTNGTSDGCASSSGYMQWLAADDEDGNVNNGTPHMTAIYGAFNRHAIACETPTPQNSGCTTPDTAPVLTATPGNNTVALSWTAVPNAVSYYVFEGTGTWACDMEKVRIATVTGTTYTDDQALNGHSHSYAVQAVGSNSNCFGPASNCATAVPVPCTSCAAYLYGSAAVETVTGGDGDAFMDNCESATIGVTIKNIGTATAQNTNVTITAASPFLSITTPMPINVGDIPVGGTVNTTFNVTIGAGATKATCKQTGTYNISVQSTGQDPAAEDSFGLQHEIDITLGTVSWPFETGLDGWTISQGKWELSTAKYNPGGSTASLHSSEGIDLACDVILSPEIEPTAASQLTLYNWYNIEHLNNSYWWDRAQIHAVNSTTSDRTLLTPTLGKLFKTGPWYDYPEYCDAIGTTPGWAGQATTPDRTWMASGGFNLSNLAGEKLRLELRMFTDESSSYENIYIDDMSLTNAKHEGCDVLIDSCTPAPLLQPYNNAKPVVNDGGNSIIEPDENAELVGTLENDGTAAASSVTGTLTTSDATVTITDANASYPNIAMGDHQSCMNCYAVTAPLANRPGLHWDFAVTENASATGYGPESFDYTYHVGESFSDVPTTNLFYGLIEALLHSGVTSGCTATQYCPSSNVMREAMAKFICFAMNSSNYGACLTTSCGQLFGDVPSSNPFCSSIEALYNLGIVSGCQASPLLYCPAINTDRQAMAKFICLGLESANPGSCTTTSCTDIFTDVTSGNPFCPFIEALYYAGVVNGCSASPLMYCPNTMVTREQMAKFLVNGFGFML</sequence>
<dbReference type="InterPro" id="IPR001119">
    <property type="entry name" value="SLH_dom"/>
</dbReference>
<dbReference type="STRING" id="1817863.A2Y62_19670"/>
<evidence type="ECO:0000259" key="1">
    <source>
        <dbReference type="PROSITE" id="PS51272"/>
    </source>
</evidence>
<evidence type="ECO:0000313" key="3">
    <source>
        <dbReference type="Proteomes" id="UP000178943"/>
    </source>
</evidence>
<reference evidence="2 3" key="1">
    <citation type="journal article" date="2016" name="Nat. Commun.">
        <title>Thousands of microbial genomes shed light on interconnected biogeochemical processes in an aquifer system.</title>
        <authorList>
            <person name="Anantharaman K."/>
            <person name="Brown C.T."/>
            <person name="Hug L.A."/>
            <person name="Sharon I."/>
            <person name="Castelle C.J."/>
            <person name="Probst A.J."/>
            <person name="Thomas B.C."/>
            <person name="Singh A."/>
            <person name="Wilkins M.J."/>
            <person name="Karaoz U."/>
            <person name="Brodie E.L."/>
            <person name="Williams K.H."/>
            <person name="Hubbard S.S."/>
            <person name="Banfield J.F."/>
        </authorList>
    </citation>
    <scope>NUCLEOTIDE SEQUENCE [LARGE SCALE GENOMIC DNA]</scope>
</reference>
<comment type="caution">
    <text evidence="2">The sequence shown here is derived from an EMBL/GenBank/DDBJ whole genome shotgun (WGS) entry which is preliminary data.</text>
</comment>
<dbReference type="EMBL" id="MFGW01000023">
    <property type="protein sequence ID" value="OGF68076.1"/>
    <property type="molecule type" value="Genomic_DNA"/>
</dbReference>
<accession>A0A1F5VX80</accession>
<dbReference type="InterPro" id="IPR013783">
    <property type="entry name" value="Ig-like_fold"/>
</dbReference>
<protein>
    <recommendedName>
        <fullName evidence="1">SLH domain-containing protein</fullName>
    </recommendedName>
</protein>
<dbReference type="PROSITE" id="PS51272">
    <property type="entry name" value="SLH"/>
    <property type="match status" value="1"/>
</dbReference>